<name>A0AAD4YYV4_PRUDU</name>
<dbReference type="AlphaFoldDB" id="A0AAD4YYV4"/>
<reference evidence="1 2" key="1">
    <citation type="journal article" date="2022" name="G3 (Bethesda)">
        <title>Whole-genome sequence and methylome profiling of the almond [Prunus dulcis (Mill.) D.A. Webb] cultivar 'Nonpareil'.</title>
        <authorList>
            <person name="D'Amico-Willman K.M."/>
            <person name="Ouma W.Z."/>
            <person name="Meulia T."/>
            <person name="Sideli G.M."/>
            <person name="Gradziel T.M."/>
            <person name="Fresnedo-Ramirez J."/>
        </authorList>
    </citation>
    <scope>NUCLEOTIDE SEQUENCE [LARGE SCALE GENOMIC DNA]</scope>
    <source>
        <strain evidence="1">Clone GOH B32 T37-40</strain>
    </source>
</reference>
<dbReference type="Proteomes" id="UP001054821">
    <property type="component" value="Chromosome 6"/>
</dbReference>
<accession>A0AAD4YYV4</accession>
<protein>
    <submittedName>
        <fullName evidence="1">Uncharacterized protein</fullName>
    </submittedName>
</protein>
<keyword evidence="2" id="KW-1185">Reference proteome</keyword>
<sequence>MGDLIVDAQNVPVDIEFNLVMRYAGSSAGKRAEALGGIGLAVGSFGRCLSPQKCVFFRQERRRGCLGASHFDAGSARFTMV</sequence>
<organism evidence="1 2">
    <name type="scientific">Prunus dulcis</name>
    <name type="common">Almond</name>
    <name type="synonym">Amygdalus dulcis</name>
    <dbReference type="NCBI Taxonomy" id="3755"/>
    <lineage>
        <taxon>Eukaryota</taxon>
        <taxon>Viridiplantae</taxon>
        <taxon>Streptophyta</taxon>
        <taxon>Embryophyta</taxon>
        <taxon>Tracheophyta</taxon>
        <taxon>Spermatophyta</taxon>
        <taxon>Magnoliopsida</taxon>
        <taxon>eudicotyledons</taxon>
        <taxon>Gunneridae</taxon>
        <taxon>Pentapetalae</taxon>
        <taxon>rosids</taxon>
        <taxon>fabids</taxon>
        <taxon>Rosales</taxon>
        <taxon>Rosaceae</taxon>
        <taxon>Amygdaloideae</taxon>
        <taxon>Amygdaleae</taxon>
        <taxon>Prunus</taxon>
    </lineage>
</organism>
<gene>
    <name evidence="1" type="ORF">L3X38_035484</name>
</gene>
<comment type="caution">
    <text evidence="1">The sequence shown here is derived from an EMBL/GenBank/DDBJ whole genome shotgun (WGS) entry which is preliminary data.</text>
</comment>
<evidence type="ECO:0000313" key="2">
    <source>
        <dbReference type="Proteomes" id="UP001054821"/>
    </source>
</evidence>
<dbReference type="EMBL" id="JAJFAZ020000006">
    <property type="protein sequence ID" value="KAI5326410.1"/>
    <property type="molecule type" value="Genomic_DNA"/>
</dbReference>
<proteinExistence type="predicted"/>
<evidence type="ECO:0000313" key="1">
    <source>
        <dbReference type="EMBL" id="KAI5326410.1"/>
    </source>
</evidence>